<evidence type="ECO:0000313" key="9">
    <source>
        <dbReference type="EMBL" id="RDB30561.1"/>
    </source>
</evidence>
<dbReference type="Gene3D" id="3.30.160.60">
    <property type="entry name" value="Classic Zinc Finger"/>
    <property type="match status" value="3"/>
</dbReference>
<keyword evidence="3" id="KW-0677">Repeat</keyword>
<accession>A0A369K7H6</accession>
<sequence length="390" mass="42582">MPLCVACQRPFVDREALHQHLKSSGAAHPFCSICDRRFISDEAHKAHMAARHPPTYPCSICDRTFNAPFALEDHYRGSAAHPNCVKCGRGFFDEEEKAKHHTTAHRLIQCPPCGNVQIYEEDLQEHYRTSQNHPTCKMCNEGVKDAVALDEHIKSAHQDAQCDPGNTDQHFDPVDAVEKLPLMPRKESSTSVSPVLGEYVGRAPLENSLIGLQRLAINERALEWPPKRNHPEYAPAKGSAKQNMAPCVLPQPGNAAEKAWTGTPNVQVSSSFLPRAAVSGPPAIVAAARRSPGTFYASRTSHAPIISPAQIVSPPMPGLPLGPFIGARAPPAAAPQIPPRLRDFASPTRSSGSRLLMTSLRRPLEQNPTSRLHFVQPGDRTRHIAGGRGM</sequence>
<evidence type="ECO:0000256" key="4">
    <source>
        <dbReference type="ARBA" id="ARBA00022771"/>
    </source>
</evidence>
<dbReference type="InterPro" id="IPR013087">
    <property type="entry name" value="Znf_C2H2_type"/>
</dbReference>
<dbReference type="InParanoid" id="A0A369K7H6"/>
<dbReference type="PROSITE" id="PS50157">
    <property type="entry name" value="ZINC_FINGER_C2H2_2"/>
    <property type="match status" value="1"/>
</dbReference>
<dbReference type="GO" id="GO:0005634">
    <property type="term" value="C:nucleus"/>
    <property type="evidence" value="ECO:0007669"/>
    <property type="project" value="UniProtKB-SubCell"/>
</dbReference>
<dbReference type="Proteomes" id="UP000076154">
    <property type="component" value="Unassembled WGS sequence"/>
</dbReference>
<evidence type="ECO:0000259" key="8">
    <source>
        <dbReference type="PROSITE" id="PS50157"/>
    </source>
</evidence>
<keyword evidence="10" id="KW-1185">Reference proteome</keyword>
<evidence type="ECO:0000256" key="1">
    <source>
        <dbReference type="ARBA" id="ARBA00004123"/>
    </source>
</evidence>
<comment type="caution">
    <text evidence="9">The sequence shown here is derived from an EMBL/GenBank/DDBJ whole genome shotgun (WGS) entry which is preliminary data.</text>
</comment>
<comment type="subcellular location">
    <subcellularLocation>
        <location evidence="1">Nucleus</location>
    </subcellularLocation>
</comment>
<protein>
    <submittedName>
        <fullName evidence="9">Zinc finger and BTB domain-containing protein 16</fullName>
    </submittedName>
</protein>
<proteinExistence type="predicted"/>
<dbReference type="Pfam" id="PF12874">
    <property type="entry name" value="zf-met"/>
    <property type="match status" value="2"/>
</dbReference>
<keyword evidence="6" id="KW-0539">Nucleus</keyword>
<evidence type="ECO:0000256" key="3">
    <source>
        <dbReference type="ARBA" id="ARBA00022737"/>
    </source>
</evidence>
<gene>
    <name evidence="9" type="primary">ZBTB16</name>
    <name evidence="9" type="ORF">Hypma_007233</name>
</gene>
<dbReference type="STRING" id="39966.A0A369K7H6"/>
<reference evidence="9" key="1">
    <citation type="submission" date="2018-04" db="EMBL/GenBank/DDBJ databases">
        <title>Whole genome sequencing of Hypsizygus marmoreus.</title>
        <authorList>
            <person name="Choi I.-G."/>
            <person name="Min B."/>
            <person name="Kim J.-G."/>
            <person name="Kim S."/>
            <person name="Oh Y.-L."/>
            <person name="Kong W.-S."/>
            <person name="Park H."/>
            <person name="Jeong J."/>
            <person name="Song E.-S."/>
        </authorList>
    </citation>
    <scope>NUCLEOTIDE SEQUENCE [LARGE SCALE GENOMIC DNA]</scope>
    <source>
        <strain evidence="9">51987-8</strain>
    </source>
</reference>
<keyword evidence="2" id="KW-0479">Metal-binding</keyword>
<dbReference type="EMBL" id="LUEZ02000005">
    <property type="protein sequence ID" value="RDB30561.1"/>
    <property type="molecule type" value="Genomic_DNA"/>
</dbReference>
<keyword evidence="5" id="KW-0862">Zinc</keyword>
<dbReference type="PROSITE" id="PS00028">
    <property type="entry name" value="ZINC_FINGER_C2H2_1"/>
    <property type="match status" value="1"/>
</dbReference>
<dbReference type="AlphaFoldDB" id="A0A369K7H6"/>
<organism evidence="9 10">
    <name type="scientific">Hypsizygus marmoreus</name>
    <name type="common">White beech mushroom</name>
    <name type="synonym">Agaricus marmoreus</name>
    <dbReference type="NCBI Taxonomy" id="39966"/>
    <lineage>
        <taxon>Eukaryota</taxon>
        <taxon>Fungi</taxon>
        <taxon>Dikarya</taxon>
        <taxon>Basidiomycota</taxon>
        <taxon>Agaricomycotina</taxon>
        <taxon>Agaricomycetes</taxon>
        <taxon>Agaricomycetidae</taxon>
        <taxon>Agaricales</taxon>
        <taxon>Tricholomatineae</taxon>
        <taxon>Lyophyllaceae</taxon>
        <taxon>Hypsizygus</taxon>
    </lineage>
</organism>
<dbReference type="OrthoDB" id="6105938at2759"/>
<keyword evidence="4 7" id="KW-0863">Zinc-finger</keyword>
<dbReference type="PANTHER" id="PTHR24406">
    <property type="entry name" value="TRANSCRIPTIONAL REPRESSOR CTCFL-RELATED"/>
    <property type="match status" value="1"/>
</dbReference>
<dbReference type="SMART" id="SM00355">
    <property type="entry name" value="ZnF_C2H2"/>
    <property type="match status" value="6"/>
</dbReference>
<evidence type="ECO:0000256" key="2">
    <source>
        <dbReference type="ARBA" id="ARBA00022723"/>
    </source>
</evidence>
<feature type="domain" description="C2H2-type" evidence="8">
    <location>
        <begin position="56"/>
        <end position="81"/>
    </location>
</feature>
<dbReference type="GO" id="GO:0008270">
    <property type="term" value="F:zinc ion binding"/>
    <property type="evidence" value="ECO:0007669"/>
    <property type="project" value="UniProtKB-KW"/>
</dbReference>
<evidence type="ECO:0000313" key="10">
    <source>
        <dbReference type="Proteomes" id="UP000076154"/>
    </source>
</evidence>
<evidence type="ECO:0000256" key="5">
    <source>
        <dbReference type="ARBA" id="ARBA00022833"/>
    </source>
</evidence>
<dbReference type="InterPro" id="IPR050888">
    <property type="entry name" value="ZnF_C2H2-type_TF"/>
</dbReference>
<name>A0A369K7H6_HYPMA</name>
<evidence type="ECO:0000256" key="7">
    <source>
        <dbReference type="PROSITE-ProRule" id="PRU00042"/>
    </source>
</evidence>
<evidence type="ECO:0000256" key="6">
    <source>
        <dbReference type="ARBA" id="ARBA00023242"/>
    </source>
</evidence>